<dbReference type="EMBL" id="BTGU01020822">
    <property type="protein sequence ID" value="GMN75661.1"/>
    <property type="molecule type" value="Genomic_DNA"/>
</dbReference>
<dbReference type="AlphaFoldDB" id="A0AA88EIK9"/>
<sequence>MPGSQPTAQDIAGVDSTGNNNGSTTDQGGSQSGQSTAKDIFAPA</sequence>
<feature type="compositionally biased region" description="Low complexity" evidence="1">
    <location>
        <begin position="22"/>
        <end position="36"/>
    </location>
</feature>
<dbReference type="Gramene" id="FCD_00006929-RA">
    <property type="protein sequence ID" value="FCD_00006929-RA:cds"/>
    <property type="gene ID" value="FCD_00006929"/>
</dbReference>
<reference evidence="2" key="1">
    <citation type="submission" date="2023-07" db="EMBL/GenBank/DDBJ databases">
        <title>draft genome sequence of fig (Ficus carica).</title>
        <authorList>
            <person name="Takahashi T."/>
            <person name="Nishimura K."/>
        </authorList>
    </citation>
    <scope>NUCLEOTIDE SEQUENCE</scope>
</reference>
<dbReference type="Proteomes" id="UP001187192">
    <property type="component" value="Unassembled WGS sequence"/>
</dbReference>
<name>A0AA88EIK9_FICCA</name>
<evidence type="ECO:0000313" key="4">
    <source>
        <dbReference type="Proteomes" id="UP001187192"/>
    </source>
</evidence>
<keyword evidence="4" id="KW-1185">Reference proteome</keyword>
<evidence type="ECO:0000313" key="2">
    <source>
        <dbReference type="EMBL" id="GMN75647.1"/>
    </source>
</evidence>
<accession>A0AA88EIK9</accession>
<evidence type="ECO:0000256" key="1">
    <source>
        <dbReference type="SAM" id="MobiDB-lite"/>
    </source>
</evidence>
<comment type="caution">
    <text evidence="2">The sequence shown here is derived from an EMBL/GenBank/DDBJ whole genome shotgun (WGS) entry which is preliminary data.</text>
</comment>
<gene>
    <name evidence="2" type="ORF">TIFTF001_056460</name>
    <name evidence="3" type="ORF">TIFTF001_056461</name>
</gene>
<feature type="region of interest" description="Disordered" evidence="1">
    <location>
        <begin position="1"/>
        <end position="44"/>
    </location>
</feature>
<evidence type="ECO:0000313" key="3">
    <source>
        <dbReference type="EMBL" id="GMN75661.1"/>
    </source>
</evidence>
<proteinExistence type="predicted"/>
<organism evidence="2 4">
    <name type="scientific">Ficus carica</name>
    <name type="common">Common fig</name>
    <dbReference type="NCBI Taxonomy" id="3494"/>
    <lineage>
        <taxon>Eukaryota</taxon>
        <taxon>Viridiplantae</taxon>
        <taxon>Streptophyta</taxon>
        <taxon>Embryophyta</taxon>
        <taxon>Tracheophyta</taxon>
        <taxon>Spermatophyta</taxon>
        <taxon>Magnoliopsida</taxon>
        <taxon>eudicotyledons</taxon>
        <taxon>Gunneridae</taxon>
        <taxon>Pentapetalae</taxon>
        <taxon>rosids</taxon>
        <taxon>fabids</taxon>
        <taxon>Rosales</taxon>
        <taxon>Moraceae</taxon>
        <taxon>Ficeae</taxon>
        <taxon>Ficus</taxon>
    </lineage>
</organism>
<dbReference type="EMBL" id="BTGU01020811">
    <property type="protein sequence ID" value="GMN75647.1"/>
    <property type="molecule type" value="Genomic_DNA"/>
</dbReference>
<protein>
    <submittedName>
        <fullName evidence="2">Uncharacterized protein</fullName>
    </submittedName>
</protein>